<dbReference type="PANTHER" id="PTHR37610">
    <property type="entry name" value="CCHC-TYPE DOMAIN-CONTAINING PROTEIN"/>
    <property type="match status" value="1"/>
</dbReference>
<feature type="compositionally biased region" description="Polar residues" evidence="1">
    <location>
        <begin position="245"/>
        <end position="257"/>
    </location>
</feature>
<dbReference type="PANTHER" id="PTHR37610:SF38">
    <property type="entry name" value="RETROTRANSPOSON COPIA-LIKE N-TERMINAL DOMAIN-CONTAINING PROTEIN"/>
    <property type="match status" value="1"/>
</dbReference>
<evidence type="ECO:0000313" key="4">
    <source>
        <dbReference type="Proteomes" id="UP000886885"/>
    </source>
</evidence>
<dbReference type="EMBL" id="JAAWWB010000037">
    <property type="protein sequence ID" value="KAG6738259.1"/>
    <property type="molecule type" value="Genomic_DNA"/>
</dbReference>
<feature type="region of interest" description="Disordered" evidence="1">
    <location>
        <begin position="238"/>
        <end position="258"/>
    </location>
</feature>
<evidence type="ECO:0000259" key="2">
    <source>
        <dbReference type="Pfam" id="PF14244"/>
    </source>
</evidence>
<dbReference type="AlphaFoldDB" id="A0A8X8C080"/>
<sequence>MDDIEPQTEESLSSSILAELTTRMTKVLSKTSAPTQTSDGVTAPINIKLDGTNYALWSQMVEMYISGKDKLGYINGDLSQPPQTDSTFRRWRIDNAIVKGWLINSMYPSLVSNFIRFPTTKLVWDAIATTYFDGSDTSQVSLARNRLSSSKPDGMPNRYSTFLIQEERVYVFLDGLDDHLDHIKCDVLQIKPFPTVEQAYAHVKREALRQAVMTIGVDDLPGAGLASKSFKLSSHSLSFHGGKSASNSKSRATSDGTKCSHCRGQNILIRHVSNFIVAMAAEPHLSLIPAAKIVGGTTGQVAVATVDPHSGNAILGSNQEADCNDCILDSRATEHMTFDAGDFSQQFQGELALQMLMEIFLRQESNQELTSPEVEVTSPEAVIVTSLEAEVTSLEAEHGEYRKVIGVEGSSKKSSYSARMVFRQCFFIVLNILERTFLHVADYPVGLDSHMLGYCMLSNGSNDVRTVGIRGIGRTGTPVAKAIYNKIANQFESSFFLANVREMSKQNRAVEQQETLLSQIQERKFIAGNLYPGIDAIRDRLCTKKVLIDIDDVSLMNRLPCRFRLKSLATLLLTAYEKLEAFPDIVEEMPCFEKVGQIEDTYIVFHELLAIPLDQVHACSYKIPGTA</sequence>
<proteinExistence type="predicted"/>
<feature type="domain" description="Retrotransposon Copia-like N-terminal" evidence="2">
    <location>
        <begin position="45"/>
        <end position="82"/>
    </location>
</feature>
<dbReference type="Proteomes" id="UP000886885">
    <property type="component" value="Chromosome 19A"/>
</dbReference>
<gene>
    <name evidence="3" type="ORF">POTOM_057868</name>
</gene>
<evidence type="ECO:0000313" key="3">
    <source>
        <dbReference type="EMBL" id="KAG6738259.1"/>
    </source>
</evidence>
<organism evidence="3 4">
    <name type="scientific">Populus tomentosa</name>
    <name type="common">Chinese white poplar</name>
    <dbReference type="NCBI Taxonomy" id="118781"/>
    <lineage>
        <taxon>Eukaryota</taxon>
        <taxon>Viridiplantae</taxon>
        <taxon>Streptophyta</taxon>
        <taxon>Embryophyta</taxon>
        <taxon>Tracheophyta</taxon>
        <taxon>Spermatophyta</taxon>
        <taxon>Magnoliopsida</taxon>
        <taxon>eudicotyledons</taxon>
        <taxon>Gunneridae</taxon>
        <taxon>Pentapetalae</taxon>
        <taxon>rosids</taxon>
        <taxon>fabids</taxon>
        <taxon>Malpighiales</taxon>
        <taxon>Salicaceae</taxon>
        <taxon>Saliceae</taxon>
        <taxon>Populus</taxon>
    </lineage>
</organism>
<accession>A0A8X8C080</accession>
<dbReference type="Pfam" id="PF14244">
    <property type="entry name" value="Retrotran_gag_3"/>
    <property type="match status" value="1"/>
</dbReference>
<keyword evidence="4" id="KW-1185">Reference proteome</keyword>
<dbReference type="InterPro" id="IPR029472">
    <property type="entry name" value="Copia-like_N"/>
</dbReference>
<reference evidence="3" key="1">
    <citation type="journal article" date="2020" name="bioRxiv">
        <title>Hybrid origin of Populus tomentosa Carr. identified through genome sequencing and phylogenomic analysis.</title>
        <authorList>
            <person name="An X."/>
            <person name="Gao K."/>
            <person name="Chen Z."/>
            <person name="Li J."/>
            <person name="Yang X."/>
            <person name="Yang X."/>
            <person name="Zhou J."/>
            <person name="Guo T."/>
            <person name="Zhao T."/>
            <person name="Huang S."/>
            <person name="Miao D."/>
            <person name="Khan W.U."/>
            <person name="Rao P."/>
            <person name="Ye M."/>
            <person name="Lei B."/>
            <person name="Liao W."/>
            <person name="Wang J."/>
            <person name="Ji L."/>
            <person name="Li Y."/>
            <person name="Guo B."/>
            <person name="Mustafa N.S."/>
            <person name="Li S."/>
            <person name="Yun Q."/>
            <person name="Keller S.R."/>
            <person name="Mao J."/>
            <person name="Zhang R."/>
            <person name="Strauss S.H."/>
        </authorList>
    </citation>
    <scope>NUCLEOTIDE SEQUENCE</scope>
    <source>
        <strain evidence="3">GM15</strain>
        <tissue evidence="3">Leaf</tissue>
    </source>
</reference>
<dbReference type="OrthoDB" id="1306028at2759"/>
<comment type="caution">
    <text evidence="3">The sequence shown here is derived from an EMBL/GenBank/DDBJ whole genome shotgun (WGS) entry which is preliminary data.</text>
</comment>
<protein>
    <recommendedName>
        <fullName evidence="2">Retrotransposon Copia-like N-terminal domain-containing protein</fullName>
    </recommendedName>
</protein>
<name>A0A8X8C080_POPTO</name>
<evidence type="ECO:0000256" key="1">
    <source>
        <dbReference type="SAM" id="MobiDB-lite"/>
    </source>
</evidence>